<evidence type="ECO:0000313" key="1">
    <source>
        <dbReference type="EMBL" id="MFK2898739.1"/>
    </source>
</evidence>
<organism evidence="1 2">
    <name type="scientific">Dyella jejuensis</name>
    <dbReference type="NCBI Taxonomy" id="1432009"/>
    <lineage>
        <taxon>Bacteria</taxon>
        <taxon>Pseudomonadati</taxon>
        <taxon>Pseudomonadota</taxon>
        <taxon>Gammaproteobacteria</taxon>
        <taxon>Lysobacterales</taxon>
        <taxon>Rhodanobacteraceae</taxon>
        <taxon>Dyella</taxon>
    </lineage>
</organism>
<sequence>MSRHVIETLQWTCHGSDRQPGLAQQDMSDFLQGPGAQVLETVFDRLSAREEVWRIDQLEIDLGNVPARTDADGWARRLELALDTALQRWRQGHAALPVHHPAKHTVSRTEDRELEHFLYYLEHGRMHWSMPPRASGGMADWLASLTRQAGPRLWPALLRLPHADRTLQRLSYISPCHGLQDLLALRHGELAHALAHLDDTVLEPLRAQGRLSAYQLAQVCQAWRVAGLQALWGQGSSALGVARVQRLLAALGGSLLAQLGESGAARLGAWLDTASPAWATTGLRRSLLLGVQARLLIATPDLRQHDSQTSRRHADGKGASGDAASDVVLTAAWHESLRQFALVHQSDPNVRAAGLGLSDLQMYLLDYSLAYLSEAARVPQDHVAWQQVWNSALLALADAPMEDTAHLLEQPALSPSARELAVADERPTIRLASNSNGTVSPADDHPDNEAIYIANAGLVLLANYAPRLFGMLGLLRDGAFVDEAARHRAVHCLVYLSDGHTDTEEHEWVLNKLLCGVPIDAPVPPAKSLDAIAPTLDSLLSAVIEHWKALGSTSPAGLRQTFLRRIGRLVEHDSYEDGHWRLKVQPGPFDLLLDRLPWSYGTIKLPWMTGAIHVDWR</sequence>
<comment type="caution">
    <text evidence="1">The sequence shown here is derived from an EMBL/GenBank/DDBJ whole genome shotgun (WGS) entry which is preliminary data.</text>
</comment>
<accession>A0ABW8JCG4</accession>
<evidence type="ECO:0000313" key="2">
    <source>
        <dbReference type="Proteomes" id="UP001620461"/>
    </source>
</evidence>
<reference evidence="1 2" key="1">
    <citation type="submission" date="2020-10" db="EMBL/GenBank/DDBJ databases">
        <title>Phylogeny of dyella-like bacteria.</title>
        <authorList>
            <person name="Fu J."/>
        </authorList>
    </citation>
    <scope>NUCLEOTIDE SEQUENCE [LARGE SCALE GENOMIC DNA]</scope>
    <source>
        <strain evidence="1 2">JP1</strain>
    </source>
</reference>
<gene>
    <name evidence="1" type="ORF">ISP15_00110</name>
</gene>
<dbReference type="InterPro" id="IPR045538">
    <property type="entry name" value="CIS_TMP"/>
</dbReference>
<dbReference type="RefSeq" id="WP_404543694.1">
    <property type="nucleotide sequence ID" value="NZ_JADIKJ010000001.1"/>
</dbReference>
<name>A0ABW8JCG4_9GAMM</name>
<proteinExistence type="predicted"/>
<protein>
    <submittedName>
        <fullName evidence="1">Uncharacterized protein</fullName>
    </submittedName>
</protein>
<dbReference type="Pfam" id="PF19268">
    <property type="entry name" value="CIS_TMP"/>
    <property type="match status" value="1"/>
</dbReference>
<keyword evidence="2" id="KW-1185">Reference proteome</keyword>
<dbReference type="Proteomes" id="UP001620461">
    <property type="component" value="Unassembled WGS sequence"/>
</dbReference>
<dbReference type="EMBL" id="JADIKJ010000001">
    <property type="protein sequence ID" value="MFK2898739.1"/>
    <property type="molecule type" value="Genomic_DNA"/>
</dbReference>